<dbReference type="InterPro" id="IPR036961">
    <property type="entry name" value="Kinesin_motor_dom_sf"/>
</dbReference>
<evidence type="ECO:0000313" key="4">
    <source>
        <dbReference type="EMBL" id="GIM10692.1"/>
    </source>
</evidence>
<feature type="domain" description="Kinesin motor" evidence="3">
    <location>
        <begin position="20"/>
        <end position="120"/>
    </location>
</feature>
<dbReference type="EMBL" id="BNCQ01000035">
    <property type="protein sequence ID" value="GIM10692.1"/>
    <property type="molecule type" value="Genomic_DNA"/>
</dbReference>
<reference evidence="4" key="1">
    <citation type="journal article" date="2021" name="Proc. Natl. Acad. Sci. U.S.A.">
        <title>Three genomes in the algal genus Volvox reveal the fate of a haploid sex-determining region after a transition to homothallism.</title>
        <authorList>
            <person name="Yamamoto K."/>
            <person name="Hamaji T."/>
            <person name="Kawai-Toyooka H."/>
            <person name="Matsuzaki R."/>
            <person name="Takahashi F."/>
            <person name="Nishimura Y."/>
            <person name="Kawachi M."/>
            <person name="Noguchi H."/>
            <person name="Minakuchi Y."/>
            <person name="Umen J.G."/>
            <person name="Toyoda A."/>
            <person name="Nozaki H."/>
        </authorList>
    </citation>
    <scope>NUCLEOTIDE SEQUENCE</scope>
    <source>
        <strain evidence="4">NIES-3785</strain>
    </source>
</reference>
<keyword evidence="2" id="KW-0547">Nucleotide-binding</keyword>
<dbReference type="InterPro" id="IPR031852">
    <property type="entry name" value="Vik1/Cik1_MT-bd"/>
</dbReference>
<dbReference type="SMART" id="SM00129">
    <property type="entry name" value="KISc"/>
    <property type="match status" value="1"/>
</dbReference>
<accession>A0A8J4GLZ5</accession>
<dbReference type="Proteomes" id="UP000722791">
    <property type="component" value="Unassembled WGS sequence"/>
</dbReference>
<comment type="caution">
    <text evidence="4">The sequence shown here is derived from an EMBL/GenBank/DDBJ whole genome shotgun (WGS) entry which is preliminary data.</text>
</comment>
<dbReference type="AlphaFoldDB" id="A0A8J4GLZ5"/>
<dbReference type="Gene3D" id="3.40.850.10">
    <property type="entry name" value="Kinesin motor domain"/>
    <property type="match status" value="1"/>
</dbReference>
<protein>
    <recommendedName>
        <fullName evidence="3">Kinesin motor domain-containing protein</fullName>
    </recommendedName>
</protein>
<evidence type="ECO:0000259" key="3">
    <source>
        <dbReference type="PROSITE" id="PS50067"/>
    </source>
</evidence>
<feature type="binding site" evidence="2">
    <location>
        <begin position="97"/>
        <end position="104"/>
    </location>
    <ligand>
        <name>ATP</name>
        <dbReference type="ChEBI" id="CHEBI:30616"/>
    </ligand>
</feature>
<comment type="similarity">
    <text evidence="2">Belongs to the TRAFAC class myosin-kinesin ATPase superfamily. Kinesin family.</text>
</comment>
<dbReference type="InterPro" id="IPR027640">
    <property type="entry name" value="Kinesin-like_fam"/>
</dbReference>
<dbReference type="PANTHER" id="PTHR47972">
    <property type="entry name" value="KINESIN-LIKE PROTEIN KLP-3"/>
    <property type="match status" value="1"/>
</dbReference>
<keyword evidence="1 2" id="KW-0505">Motor protein</keyword>
<dbReference type="InterPro" id="IPR001752">
    <property type="entry name" value="Kinesin_motor_dom"/>
</dbReference>
<dbReference type="GO" id="GO:0003777">
    <property type="term" value="F:microtubule motor activity"/>
    <property type="evidence" value="ECO:0007669"/>
    <property type="project" value="InterPro"/>
</dbReference>
<dbReference type="GO" id="GO:0005524">
    <property type="term" value="F:ATP binding"/>
    <property type="evidence" value="ECO:0007669"/>
    <property type="project" value="UniProtKB-UniRule"/>
</dbReference>
<evidence type="ECO:0000256" key="1">
    <source>
        <dbReference type="ARBA" id="ARBA00023175"/>
    </source>
</evidence>
<dbReference type="Pfam" id="PF16796">
    <property type="entry name" value="Microtub_bd"/>
    <property type="match status" value="1"/>
</dbReference>
<dbReference type="GO" id="GO:0007018">
    <property type="term" value="P:microtubule-based movement"/>
    <property type="evidence" value="ECO:0007669"/>
    <property type="project" value="InterPro"/>
</dbReference>
<dbReference type="PANTHER" id="PTHR47972:SF28">
    <property type="entry name" value="KINESIN-LIKE PROTEIN KLP-3"/>
    <property type="match status" value="1"/>
</dbReference>
<dbReference type="GO" id="GO:0008017">
    <property type="term" value="F:microtubule binding"/>
    <property type="evidence" value="ECO:0007669"/>
    <property type="project" value="InterPro"/>
</dbReference>
<evidence type="ECO:0000256" key="2">
    <source>
        <dbReference type="PROSITE-ProRule" id="PRU00283"/>
    </source>
</evidence>
<organism evidence="4 5">
    <name type="scientific">Volvox reticuliferus</name>
    <dbReference type="NCBI Taxonomy" id="1737510"/>
    <lineage>
        <taxon>Eukaryota</taxon>
        <taxon>Viridiplantae</taxon>
        <taxon>Chlorophyta</taxon>
        <taxon>core chlorophytes</taxon>
        <taxon>Chlorophyceae</taxon>
        <taxon>CS clade</taxon>
        <taxon>Chlamydomonadales</taxon>
        <taxon>Volvocaceae</taxon>
        <taxon>Volvox</taxon>
    </lineage>
</organism>
<dbReference type="GO" id="GO:0015630">
    <property type="term" value="C:microtubule cytoskeleton"/>
    <property type="evidence" value="ECO:0007669"/>
    <property type="project" value="TreeGrafter"/>
</dbReference>
<keyword evidence="2" id="KW-0067">ATP-binding</keyword>
<dbReference type="PROSITE" id="PS50067">
    <property type="entry name" value="KINESIN_MOTOR_2"/>
    <property type="match status" value="1"/>
</dbReference>
<sequence>MRERNVRRRLHDQLQLLRGNIRVICRVRPVTVGQRDMVSYPLEGLLAISPPDKKYQEFEFDHVFPPSASQAVVFEEAVVSLVRDVADGHNACVLAYGQAGSGKTYTLQGPPEDPGGMEVG</sequence>
<evidence type="ECO:0000313" key="5">
    <source>
        <dbReference type="Proteomes" id="UP000722791"/>
    </source>
</evidence>
<name>A0A8J4GLZ5_9CHLO</name>
<gene>
    <name evidence="4" type="ORF">Vretimale_14274</name>
</gene>
<dbReference type="SUPFAM" id="SSF52540">
    <property type="entry name" value="P-loop containing nucleoside triphosphate hydrolases"/>
    <property type="match status" value="1"/>
</dbReference>
<dbReference type="InterPro" id="IPR027417">
    <property type="entry name" value="P-loop_NTPase"/>
</dbReference>
<proteinExistence type="inferred from homology"/>